<sequence>MKNQDKNLYYAISRTINMIQRDAEKIFSKYDLTRGQFSIMEVLHKNGESSIGNVQETILMTGGNIPVIVNNLIKKGLLVRKQDEADRRRYLLSLTDAGNNLISKVIPEHDALIKEFFSSVGSNEKNTLINIFNDLSAK</sequence>
<dbReference type="SMART" id="SM00347">
    <property type="entry name" value="HTH_MARR"/>
    <property type="match status" value="1"/>
</dbReference>
<reference evidence="10 12" key="2">
    <citation type="submission" date="2018-06" db="EMBL/GenBank/DDBJ databases">
        <authorList>
            <consortium name="Pathogen Informatics"/>
            <person name="Doyle S."/>
        </authorList>
    </citation>
    <scope>NUCLEOTIDE SEQUENCE [LARGE SCALE GENOMIC DNA]</scope>
    <source>
        <strain evidence="10 12">NCTC11460</strain>
    </source>
</reference>
<comment type="subcellular location">
    <subcellularLocation>
        <location evidence="1">Cytoplasm</location>
    </subcellularLocation>
</comment>
<evidence type="ECO:0000256" key="4">
    <source>
        <dbReference type="ARBA" id="ARBA00023163"/>
    </source>
</evidence>
<dbReference type="AlphaFoldDB" id="A0A135YVE4"/>
<evidence type="ECO:0000256" key="6">
    <source>
        <dbReference type="ARBA" id="ARBA00047188"/>
    </source>
</evidence>
<dbReference type="Gene3D" id="1.10.10.10">
    <property type="entry name" value="Winged helix-like DNA-binding domain superfamily/Winged helix DNA-binding domain"/>
    <property type="match status" value="1"/>
</dbReference>
<organism evidence="9 11">
    <name type="scientific">Peptostreptococcus anaerobius</name>
    <dbReference type="NCBI Taxonomy" id="1261"/>
    <lineage>
        <taxon>Bacteria</taxon>
        <taxon>Bacillati</taxon>
        <taxon>Bacillota</taxon>
        <taxon>Clostridia</taxon>
        <taxon>Peptostreptococcales</taxon>
        <taxon>Peptostreptococcaceae</taxon>
        <taxon>Peptostreptococcus</taxon>
    </lineage>
</organism>
<dbReference type="STRING" id="1261.HMPREF3195_00745"/>
<dbReference type="GO" id="GO:0005737">
    <property type="term" value="C:cytoplasm"/>
    <property type="evidence" value="ECO:0007669"/>
    <property type="project" value="UniProtKB-SubCell"/>
</dbReference>
<evidence type="ECO:0000259" key="8">
    <source>
        <dbReference type="PROSITE" id="PS50995"/>
    </source>
</evidence>
<dbReference type="PANTHER" id="PTHR42756:SF1">
    <property type="entry name" value="TRANSCRIPTIONAL REPRESSOR OF EMRAB OPERON"/>
    <property type="match status" value="1"/>
</dbReference>
<evidence type="ECO:0000313" key="9">
    <source>
        <dbReference type="EMBL" id="KXI13352.1"/>
    </source>
</evidence>
<dbReference type="InterPro" id="IPR055166">
    <property type="entry name" value="Transc_reg_Sar_Rot_HTH"/>
</dbReference>
<evidence type="ECO:0000256" key="3">
    <source>
        <dbReference type="ARBA" id="ARBA00023125"/>
    </source>
</evidence>
<name>A0A135YVE4_9FIRM</name>
<evidence type="ECO:0000256" key="5">
    <source>
        <dbReference type="ARBA" id="ARBA00046337"/>
    </source>
</evidence>
<gene>
    <name evidence="10" type="primary">ohrR</name>
    <name evidence="9" type="ORF">HMPREF3195_00745</name>
    <name evidence="10" type="ORF">NCTC11460_00479</name>
</gene>
<dbReference type="Proteomes" id="UP000070326">
    <property type="component" value="Unassembled WGS sequence"/>
</dbReference>
<evidence type="ECO:0000256" key="7">
    <source>
        <dbReference type="ARBA" id="ARBA00047207"/>
    </source>
</evidence>
<feature type="domain" description="HTH marR-type" evidence="8">
    <location>
        <begin position="5"/>
        <end position="137"/>
    </location>
</feature>
<dbReference type="RefSeq" id="WP_002846599.1">
    <property type="nucleotide sequence ID" value="NZ_FOVA01000045.1"/>
</dbReference>
<proteinExistence type="inferred from homology"/>
<dbReference type="InterPro" id="IPR036388">
    <property type="entry name" value="WH-like_DNA-bd_sf"/>
</dbReference>
<evidence type="ECO:0000313" key="12">
    <source>
        <dbReference type="Proteomes" id="UP000255101"/>
    </source>
</evidence>
<evidence type="ECO:0000313" key="10">
    <source>
        <dbReference type="EMBL" id="SUB60573.1"/>
    </source>
</evidence>
<keyword evidence="3" id="KW-0238">DNA-binding</keyword>
<dbReference type="PANTHER" id="PTHR42756">
    <property type="entry name" value="TRANSCRIPTIONAL REGULATOR, MARR"/>
    <property type="match status" value="1"/>
</dbReference>
<dbReference type="InterPro" id="IPR036390">
    <property type="entry name" value="WH_DNA-bd_sf"/>
</dbReference>
<evidence type="ECO:0000256" key="1">
    <source>
        <dbReference type="ARBA" id="ARBA00004496"/>
    </source>
</evidence>
<comment type="similarity">
    <text evidence="5">Belongs to the SarZ family.</text>
</comment>
<protein>
    <recommendedName>
        <fullName evidence="6">HTH-type transcriptional regulator SarZ</fullName>
    </recommendedName>
    <alternativeName>
        <fullName evidence="7">Staphylococcal accessory regulator Z</fullName>
    </alternativeName>
</protein>
<dbReference type="PROSITE" id="PS50995">
    <property type="entry name" value="HTH_MARR_2"/>
    <property type="match status" value="1"/>
</dbReference>
<dbReference type="EMBL" id="UGTB01000004">
    <property type="protein sequence ID" value="SUB60573.1"/>
    <property type="molecule type" value="Genomic_DNA"/>
</dbReference>
<keyword evidence="2" id="KW-0805">Transcription regulation</keyword>
<dbReference type="EMBL" id="LSQZ01000024">
    <property type="protein sequence ID" value="KXI13352.1"/>
    <property type="molecule type" value="Genomic_DNA"/>
</dbReference>
<evidence type="ECO:0000256" key="2">
    <source>
        <dbReference type="ARBA" id="ARBA00023015"/>
    </source>
</evidence>
<dbReference type="Proteomes" id="UP000255101">
    <property type="component" value="Unassembled WGS sequence"/>
</dbReference>
<dbReference type="GO" id="GO:0003700">
    <property type="term" value="F:DNA-binding transcription factor activity"/>
    <property type="evidence" value="ECO:0007669"/>
    <property type="project" value="InterPro"/>
</dbReference>
<accession>A0A135YVE4</accession>
<reference evidence="9 11" key="1">
    <citation type="submission" date="2016-02" db="EMBL/GenBank/DDBJ databases">
        <authorList>
            <person name="Wen L."/>
            <person name="He K."/>
            <person name="Yang H."/>
        </authorList>
    </citation>
    <scope>NUCLEOTIDE SEQUENCE [LARGE SCALE GENOMIC DNA]</scope>
    <source>
        <strain evidence="9 11">MJR8628A</strain>
    </source>
</reference>
<dbReference type="Pfam" id="PF22381">
    <property type="entry name" value="Staph_reg_Sar_Rot"/>
    <property type="match status" value="1"/>
</dbReference>
<dbReference type="PATRIC" id="fig|1261.3.peg.1458"/>
<dbReference type="InterPro" id="IPR000835">
    <property type="entry name" value="HTH_MarR-typ"/>
</dbReference>
<dbReference type="GO" id="GO:0003677">
    <property type="term" value="F:DNA binding"/>
    <property type="evidence" value="ECO:0007669"/>
    <property type="project" value="UniProtKB-KW"/>
</dbReference>
<dbReference type="eggNOG" id="COG1846">
    <property type="taxonomic scope" value="Bacteria"/>
</dbReference>
<keyword evidence="4" id="KW-0804">Transcription</keyword>
<dbReference type="SUPFAM" id="SSF46785">
    <property type="entry name" value="Winged helix' DNA-binding domain"/>
    <property type="match status" value="1"/>
</dbReference>
<evidence type="ECO:0000313" key="11">
    <source>
        <dbReference type="Proteomes" id="UP000070326"/>
    </source>
</evidence>